<accession>A0ABS8G1I4</accession>
<protein>
    <submittedName>
        <fullName evidence="1">Uncharacterized protein</fullName>
    </submittedName>
</protein>
<gene>
    <name evidence="1" type="ORF">LKD70_17435</name>
</gene>
<evidence type="ECO:0000313" key="1">
    <source>
        <dbReference type="EMBL" id="MCC2256167.1"/>
    </source>
</evidence>
<evidence type="ECO:0000313" key="2">
    <source>
        <dbReference type="Proteomes" id="UP001198151"/>
    </source>
</evidence>
<name>A0ABS8G1I4_9FIRM</name>
<dbReference type="RefSeq" id="WP_227709146.1">
    <property type="nucleotide sequence ID" value="NZ_JAJEQX010000053.1"/>
</dbReference>
<reference evidence="1 2" key="1">
    <citation type="submission" date="2021-10" db="EMBL/GenBank/DDBJ databases">
        <title>Anaerobic single-cell dispensing facilitates the cultivation of human gut bacteria.</title>
        <authorList>
            <person name="Afrizal A."/>
        </authorList>
    </citation>
    <scope>NUCLEOTIDE SEQUENCE [LARGE SCALE GENOMIC DNA]</scope>
    <source>
        <strain evidence="1 2">CLA-AA-H200</strain>
    </source>
</reference>
<dbReference type="EMBL" id="JAJEQX010000053">
    <property type="protein sequence ID" value="MCC2256167.1"/>
    <property type="molecule type" value="Genomic_DNA"/>
</dbReference>
<sequence>MSWERVFISQDYGRPIYKHKELPVYITDEFDFFRCVEFKDEFYGKTASTLFNGNLRECTGRYSKLFPNQKLSYWADSPSTARAEIKKHGAGNSILTFWAYDDGTSTFPTLPDQTPLIIIDGRKCGVQELIDKVDNEVSLSEIEQKYMTDLLVQEPDCLVFDSHAKRGGENFIFFEKGFRKLALRQLRLRFGKSDGGNCNRIVCADTSDYIPFVENYGKYFEPKVRIKMDKTYLLSKEYFQRRQICEESHRKMWEAMK</sequence>
<comment type="caution">
    <text evidence="1">The sequence shown here is derived from an EMBL/GenBank/DDBJ whole genome shotgun (WGS) entry which is preliminary data.</text>
</comment>
<dbReference type="Proteomes" id="UP001198151">
    <property type="component" value="Unassembled WGS sequence"/>
</dbReference>
<organism evidence="1 2">
    <name type="scientific">Ruminococcus turbiniformis</name>
    <dbReference type="NCBI Taxonomy" id="2881258"/>
    <lineage>
        <taxon>Bacteria</taxon>
        <taxon>Bacillati</taxon>
        <taxon>Bacillota</taxon>
        <taxon>Clostridia</taxon>
        <taxon>Eubacteriales</taxon>
        <taxon>Oscillospiraceae</taxon>
        <taxon>Ruminococcus</taxon>
    </lineage>
</organism>
<keyword evidence="2" id="KW-1185">Reference proteome</keyword>
<proteinExistence type="predicted"/>